<dbReference type="Proteomes" id="UP000494265">
    <property type="component" value="Unassembled WGS sequence"/>
</dbReference>
<gene>
    <name evidence="1" type="ORF">SY212_03640</name>
</gene>
<dbReference type="RefSeq" id="WP_172584187.1">
    <property type="nucleotide sequence ID" value="NZ_BLAM01000054.1"/>
</dbReference>
<protein>
    <submittedName>
        <fullName evidence="1">Uncharacterized protein</fullName>
    </submittedName>
</protein>
<comment type="caution">
    <text evidence="1">The sequence shown here is derived from an EMBL/GenBank/DDBJ whole genome shotgun (WGS) entry which is preliminary data.</text>
</comment>
<organism evidence="1">
    <name type="scientific">Ligilactobacillus agilis</name>
    <dbReference type="NCBI Taxonomy" id="1601"/>
    <lineage>
        <taxon>Bacteria</taxon>
        <taxon>Bacillati</taxon>
        <taxon>Bacillota</taxon>
        <taxon>Bacilli</taxon>
        <taxon>Lactobacillales</taxon>
        <taxon>Lactobacillaceae</taxon>
        <taxon>Ligilactobacillus</taxon>
    </lineage>
</organism>
<evidence type="ECO:0000313" key="1">
    <source>
        <dbReference type="EMBL" id="GET05334.1"/>
    </source>
</evidence>
<accession>A0A6F9XJ96</accession>
<dbReference type="AlphaFoldDB" id="A0A6F9XJ96"/>
<sequence length="223" mass="27316">MTKEYVQFDTFSRLRDDLPSWDNYFDMVRSIFIDTLYEQDYWNNVINNKKSMYYLARKYDHYQFSDYVIDEDKLTVYATFAPETYFPNKGWQYFTAAINCRPYLHNTYYLSIKLHKQAFEAMRESYNLKFPYWTIEEILKNRHCKVRYDMNHQPILYYKYDATYCNEMPEVMFDHIANTLKDLQVDANLYWAKNVWANAVQNHTTEQVCFDYNDFVIAERIDE</sequence>
<name>A0A6F9XJ96_9LACO</name>
<dbReference type="EMBL" id="BLAM01000054">
    <property type="protein sequence ID" value="GET05334.1"/>
    <property type="molecule type" value="Genomic_DNA"/>
</dbReference>
<reference evidence="1" key="1">
    <citation type="submission" date="2019-10" db="EMBL/GenBank/DDBJ databases">
        <title>Lactobacillus agilis SY212 Whole Genome Sequencing Project.</title>
        <authorList>
            <person name="Suzuki S."/>
            <person name="Endo A."/>
            <person name="Maeno S."/>
            <person name="Shiwa Y."/>
            <person name="Matsutani M."/>
            <person name="Kajikawa A."/>
        </authorList>
    </citation>
    <scope>NUCLEOTIDE SEQUENCE</scope>
    <source>
        <strain evidence="1">SY212</strain>
    </source>
</reference>
<proteinExistence type="predicted"/>